<comment type="caution">
    <text evidence="1">The sequence shown here is derived from an EMBL/GenBank/DDBJ whole genome shotgun (WGS) entry which is preliminary data.</text>
</comment>
<sequence>MIPAEGPQRVVVEFIPSSKGFGKKGIRLTHSAQQVPPQLQGRMDPGTWAGFMNEVQALSQRHPYLQHTSGGQKSSWAFCSLPFVCIGLYPSYPQGGNDQAWSQEVMGLIQRWQGQFGYLGLTLSLQHSRQWWLQIDAAGHQQGYPAY</sequence>
<gene>
    <name evidence="1" type="ORF">WJX84_006060</name>
</gene>
<reference evidence="1 2" key="1">
    <citation type="journal article" date="2024" name="Nat. Commun.">
        <title>Phylogenomics reveals the evolutionary origins of lichenization in chlorophyte algae.</title>
        <authorList>
            <person name="Puginier C."/>
            <person name="Libourel C."/>
            <person name="Otte J."/>
            <person name="Skaloud P."/>
            <person name="Haon M."/>
            <person name="Grisel S."/>
            <person name="Petersen M."/>
            <person name="Berrin J.G."/>
            <person name="Delaux P.M."/>
            <person name="Dal Grande F."/>
            <person name="Keller J."/>
        </authorList>
    </citation>
    <scope>NUCLEOTIDE SEQUENCE [LARGE SCALE GENOMIC DNA]</scope>
    <source>
        <strain evidence="1 2">SAG 2523</strain>
    </source>
</reference>
<dbReference type="Proteomes" id="UP001485043">
    <property type="component" value="Unassembled WGS sequence"/>
</dbReference>
<proteinExistence type="predicted"/>
<keyword evidence="2" id="KW-1185">Reference proteome</keyword>
<protein>
    <submittedName>
        <fullName evidence="1">Uncharacterized protein</fullName>
    </submittedName>
</protein>
<name>A0AAW1THZ0_9CHLO</name>
<organism evidence="1 2">
    <name type="scientific">Apatococcus fuscideae</name>
    <dbReference type="NCBI Taxonomy" id="2026836"/>
    <lineage>
        <taxon>Eukaryota</taxon>
        <taxon>Viridiplantae</taxon>
        <taxon>Chlorophyta</taxon>
        <taxon>core chlorophytes</taxon>
        <taxon>Trebouxiophyceae</taxon>
        <taxon>Chlorellales</taxon>
        <taxon>Chlorellaceae</taxon>
        <taxon>Apatococcus</taxon>
    </lineage>
</organism>
<dbReference type="EMBL" id="JALJOV010000048">
    <property type="protein sequence ID" value="KAK9868055.1"/>
    <property type="molecule type" value="Genomic_DNA"/>
</dbReference>
<evidence type="ECO:0000313" key="1">
    <source>
        <dbReference type="EMBL" id="KAK9868055.1"/>
    </source>
</evidence>
<accession>A0AAW1THZ0</accession>
<evidence type="ECO:0000313" key="2">
    <source>
        <dbReference type="Proteomes" id="UP001485043"/>
    </source>
</evidence>
<dbReference type="AlphaFoldDB" id="A0AAW1THZ0"/>